<protein>
    <submittedName>
        <fullName evidence="1">Aspartate/glutamate racemase family protein</fullName>
    </submittedName>
</protein>
<comment type="caution">
    <text evidence="1">The sequence shown here is derived from an EMBL/GenBank/DDBJ whole genome shotgun (WGS) entry which is preliminary data.</text>
</comment>
<dbReference type="EMBL" id="JAENHL010000007">
    <property type="protein sequence ID" value="MBK1868563.1"/>
    <property type="molecule type" value="Genomic_DNA"/>
</dbReference>
<sequence>MEMDRKVDPDMQLIEGLPFETDRGIASKARIGLIVLATDYTIEHEWRRIMTGLTGVALYQSRILNDAQITPETLRAMEPRIAAATEVILPGADFDVIAYGCTSASMAIGEEKVFQRIREARPNVECTTPITAAFAAFRALGARRIGVLTPYRADVNRIVADYIKARGFTVPVFGSFNEENDNLVARIAPKSIKSAILAIRKRAEIDAVFVSCTSIRLAEAAADIEKEIGLPVTSSNHAMAWHALRLANYDEALPHWGKLFTLPLAD</sequence>
<organism evidence="1 2">
    <name type="scientific">Taklimakanibacter albus</name>
    <dbReference type="NCBI Taxonomy" id="2800327"/>
    <lineage>
        <taxon>Bacteria</taxon>
        <taxon>Pseudomonadati</taxon>
        <taxon>Pseudomonadota</taxon>
        <taxon>Alphaproteobacteria</taxon>
        <taxon>Hyphomicrobiales</taxon>
        <taxon>Aestuariivirgaceae</taxon>
        <taxon>Taklimakanibacter</taxon>
    </lineage>
</organism>
<name>A0ACC5R7L6_9HYPH</name>
<dbReference type="Proteomes" id="UP000616151">
    <property type="component" value="Unassembled WGS sequence"/>
</dbReference>
<reference evidence="1" key="1">
    <citation type="submission" date="2021-01" db="EMBL/GenBank/DDBJ databases">
        <authorList>
            <person name="Sun Q."/>
        </authorList>
    </citation>
    <scope>NUCLEOTIDE SEQUENCE</scope>
    <source>
        <strain evidence="1">YIM B02566</strain>
    </source>
</reference>
<evidence type="ECO:0000313" key="2">
    <source>
        <dbReference type="Proteomes" id="UP000616151"/>
    </source>
</evidence>
<evidence type="ECO:0000313" key="1">
    <source>
        <dbReference type="EMBL" id="MBK1868563.1"/>
    </source>
</evidence>
<accession>A0ACC5R7L6</accession>
<keyword evidence="2" id="KW-1185">Reference proteome</keyword>
<proteinExistence type="predicted"/>
<gene>
    <name evidence="1" type="ORF">JHL16_19570</name>
</gene>